<feature type="chain" id="PRO_5006911859" description="Fibronectin type-III domain-containing protein" evidence="1">
    <location>
        <begin position="22"/>
        <end position="663"/>
    </location>
</feature>
<accession>A0A0W0SCW7</accession>
<comment type="caution">
    <text evidence="3">The sequence shown here is derived from an EMBL/GenBank/DDBJ whole genome shotgun (WGS) entry which is preliminary data.</text>
</comment>
<dbReference type="Pfam" id="PF00041">
    <property type="entry name" value="fn3"/>
    <property type="match status" value="1"/>
</dbReference>
<dbReference type="InterPro" id="IPR036116">
    <property type="entry name" value="FN3_sf"/>
</dbReference>
<feature type="domain" description="Fibronectin type-III" evidence="2">
    <location>
        <begin position="247"/>
        <end position="340"/>
    </location>
</feature>
<proteinExistence type="predicted"/>
<dbReference type="PROSITE" id="PS50853">
    <property type="entry name" value="FN3"/>
    <property type="match status" value="1"/>
</dbReference>
<dbReference type="InterPro" id="IPR003961">
    <property type="entry name" value="FN3_dom"/>
</dbReference>
<keyword evidence="1" id="KW-0732">Signal</keyword>
<gene>
    <name evidence="3" type="ORF">Lche_2888</name>
</gene>
<sequence length="663" mass="67355">MTIGNKLSVLCFLIVATPVFASMSPPQPATNTASLSIQVNGSNKNAVNNCSPSLQNCTIQITQKDLGCLSQPGSITITNNSRINAMNIGASSTDSNFNTYVVQNNGCPTTLPPGRNCTISFFTNAPVAFTVPNVIVKGTNTSTTLFNIQAFQCAPTLGVTPATFTTTIGGSQLVTVTNFGNTTARNVTASPTSPLSVQSTTCGSSLPPGASCQITFNATGATTQSIPIQGANTNTISLPATVLGAVAGAPIHLTSVTGNGQATLTWGAPTNTGDSPITSYTITPFLGNTAQTPVTVASSVLTTTISGLTNGATYTFTVVANNASGKGLAAYSDFVTPNSGLVVNPSTLALSGLGGGAPRTFTVTNTSTQTITLSGVAPPIPPLPMPATVSIDNCSSVVNLLPGASCSMTIDPGAVATSSSSCTLGSSPTPSAIEFLPVSGPPATANIVILGYGCIYQSGYLFSIDDTTPTTASIGGIVAALNDQVPPATGITWSPGGVDTTIWGIGDASSPTSPSPNATSPSYPAVISLGQANCDGPDDGFCNTSNMVTFFSTGNTYSAGVCRGISDGGYLDWHLPAMCELGPFNPFGPSLCTPGSTNMLNELFLQGIGGIVDPGEYWSSTESSDVGIFAWNRLFQTGFPPSEQLLNGKNFAFGIRCARNLAN</sequence>
<dbReference type="Gene3D" id="2.60.40.10">
    <property type="entry name" value="Immunoglobulins"/>
    <property type="match status" value="2"/>
</dbReference>
<dbReference type="AlphaFoldDB" id="A0A0W0SCW7"/>
<dbReference type="SMART" id="SM00060">
    <property type="entry name" value="FN3"/>
    <property type="match status" value="1"/>
</dbReference>
<dbReference type="STRING" id="28084.Lche_2888"/>
<dbReference type="SUPFAM" id="SSF49265">
    <property type="entry name" value="Fibronectin type III"/>
    <property type="match status" value="1"/>
</dbReference>
<reference evidence="3 4" key="1">
    <citation type="submission" date="2015-11" db="EMBL/GenBank/DDBJ databases">
        <title>Genomic analysis of 38 Legionella species identifies large and diverse effector repertoires.</title>
        <authorList>
            <person name="Burstein D."/>
            <person name="Amaro F."/>
            <person name="Zusman T."/>
            <person name="Lifshitz Z."/>
            <person name="Cohen O."/>
            <person name="Gilbert J.A."/>
            <person name="Pupko T."/>
            <person name="Shuman H.A."/>
            <person name="Segal G."/>
        </authorList>
    </citation>
    <scope>NUCLEOTIDE SEQUENCE [LARGE SCALE GENOMIC DNA]</scope>
    <source>
        <strain evidence="3 4">ORW</strain>
    </source>
</reference>
<protein>
    <recommendedName>
        <fullName evidence="2">Fibronectin type-III domain-containing protein</fullName>
    </recommendedName>
</protein>
<dbReference type="CDD" id="cd00063">
    <property type="entry name" value="FN3"/>
    <property type="match status" value="1"/>
</dbReference>
<dbReference type="PATRIC" id="fig|28084.5.peg.3133"/>
<dbReference type="EMBL" id="LNXW01000013">
    <property type="protein sequence ID" value="KTC80868.1"/>
    <property type="molecule type" value="Genomic_DNA"/>
</dbReference>
<evidence type="ECO:0000259" key="2">
    <source>
        <dbReference type="PROSITE" id="PS50853"/>
    </source>
</evidence>
<organism evidence="3 4">
    <name type="scientific">Legionella cherrii</name>
    <dbReference type="NCBI Taxonomy" id="28084"/>
    <lineage>
        <taxon>Bacteria</taxon>
        <taxon>Pseudomonadati</taxon>
        <taxon>Pseudomonadota</taxon>
        <taxon>Gammaproteobacteria</taxon>
        <taxon>Legionellales</taxon>
        <taxon>Legionellaceae</taxon>
        <taxon>Legionella</taxon>
    </lineage>
</organism>
<evidence type="ECO:0000256" key="1">
    <source>
        <dbReference type="SAM" id="SignalP"/>
    </source>
</evidence>
<feature type="signal peptide" evidence="1">
    <location>
        <begin position="1"/>
        <end position="21"/>
    </location>
</feature>
<name>A0A0W0SCW7_9GAMM</name>
<evidence type="ECO:0000313" key="3">
    <source>
        <dbReference type="EMBL" id="KTC80868.1"/>
    </source>
</evidence>
<dbReference type="Proteomes" id="UP000054921">
    <property type="component" value="Unassembled WGS sequence"/>
</dbReference>
<evidence type="ECO:0000313" key="4">
    <source>
        <dbReference type="Proteomes" id="UP000054921"/>
    </source>
</evidence>
<dbReference type="InterPro" id="IPR013783">
    <property type="entry name" value="Ig-like_fold"/>
</dbReference>